<reference evidence="1 2" key="1">
    <citation type="journal article" date="2014" name="Curr. Biol.">
        <title>The genome of the clonal raider ant Cerapachys biroi.</title>
        <authorList>
            <person name="Oxley P.R."/>
            <person name="Ji L."/>
            <person name="Fetter-Pruneda I."/>
            <person name="McKenzie S.K."/>
            <person name="Li C."/>
            <person name="Hu H."/>
            <person name="Zhang G."/>
            <person name="Kronauer D.J."/>
        </authorList>
    </citation>
    <scope>NUCLEOTIDE SEQUENCE [LARGE SCALE GENOMIC DNA]</scope>
</reference>
<proteinExistence type="predicted"/>
<accession>A0A026WEI6</accession>
<name>A0A026WEI6_OOCBI</name>
<dbReference type="OrthoDB" id="7551446at2759"/>
<dbReference type="Proteomes" id="UP000053097">
    <property type="component" value="Unassembled WGS sequence"/>
</dbReference>
<protein>
    <recommendedName>
        <fullName evidence="3">GIY-YIG domain-containing protein</fullName>
    </recommendedName>
</protein>
<keyword evidence="2" id="KW-1185">Reference proteome</keyword>
<evidence type="ECO:0000313" key="1">
    <source>
        <dbReference type="EMBL" id="EZA54510.1"/>
    </source>
</evidence>
<sequence>MDGVNTNEKKKRFITVPYVGGICEKLCRIYKKYNLRVCYTVFNKLDRFIKLGKDMLSNDVKTDVVYRINCVDCEACYVGQTKRHLSVRVKEHNLNIKKRDDDLSVVSRHRITNDHNFDWSNVNILHQEKHVRKREIAEMIFIRKQNNSINLQKDTECLPSIYD</sequence>
<dbReference type="EMBL" id="KK107245">
    <property type="protein sequence ID" value="EZA54510.1"/>
    <property type="molecule type" value="Genomic_DNA"/>
</dbReference>
<dbReference type="CDD" id="cd10442">
    <property type="entry name" value="GIY-YIG_PLEs"/>
    <property type="match status" value="1"/>
</dbReference>
<dbReference type="InterPro" id="IPR035901">
    <property type="entry name" value="GIY-YIG_endonuc_sf"/>
</dbReference>
<evidence type="ECO:0008006" key="3">
    <source>
        <dbReference type="Google" id="ProtNLM"/>
    </source>
</evidence>
<organism evidence="1 2">
    <name type="scientific">Ooceraea biroi</name>
    <name type="common">Clonal raider ant</name>
    <name type="synonym">Cerapachys biroi</name>
    <dbReference type="NCBI Taxonomy" id="2015173"/>
    <lineage>
        <taxon>Eukaryota</taxon>
        <taxon>Metazoa</taxon>
        <taxon>Ecdysozoa</taxon>
        <taxon>Arthropoda</taxon>
        <taxon>Hexapoda</taxon>
        <taxon>Insecta</taxon>
        <taxon>Pterygota</taxon>
        <taxon>Neoptera</taxon>
        <taxon>Endopterygota</taxon>
        <taxon>Hymenoptera</taxon>
        <taxon>Apocrita</taxon>
        <taxon>Aculeata</taxon>
        <taxon>Formicoidea</taxon>
        <taxon>Formicidae</taxon>
        <taxon>Dorylinae</taxon>
        <taxon>Ooceraea</taxon>
    </lineage>
</organism>
<dbReference type="AlphaFoldDB" id="A0A026WEI6"/>
<dbReference type="OMA" id="YRINCVD"/>
<evidence type="ECO:0000313" key="2">
    <source>
        <dbReference type="Proteomes" id="UP000053097"/>
    </source>
</evidence>
<gene>
    <name evidence="1" type="ORF">X777_05489</name>
</gene>
<dbReference type="SUPFAM" id="SSF82771">
    <property type="entry name" value="GIY-YIG endonuclease"/>
    <property type="match status" value="1"/>
</dbReference>
<dbReference type="Gene3D" id="3.40.1440.10">
    <property type="entry name" value="GIY-YIG endonuclease"/>
    <property type="match status" value="1"/>
</dbReference>